<evidence type="ECO:0000313" key="1">
    <source>
        <dbReference type="EMBL" id="MCY1010668.1"/>
    </source>
</evidence>
<sequence length="125" mass="13729">MESQQGSMTPEEIDVFARGLHHLASVDGIDPREVELIADFLREAGASITIDDLKDTSFSKFEAVQVLDKTYLRRIFLKTAIALVHRDGHTSLAERRALAELADVFGLSNVEFVELETEALGAGLA</sequence>
<dbReference type="RefSeq" id="WP_267773706.1">
    <property type="nucleotide sequence ID" value="NZ_JAPNKE010000002.1"/>
</dbReference>
<organism evidence="1 2">
    <name type="scientific">Nannocystis pusilla</name>
    <dbReference type="NCBI Taxonomy" id="889268"/>
    <lineage>
        <taxon>Bacteria</taxon>
        <taxon>Pseudomonadati</taxon>
        <taxon>Myxococcota</taxon>
        <taxon>Polyangia</taxon>
        <taxon>Nannocystales</taxon>
        <taxon>Nannocystaceae</taxon>
        <taxon>Nannocystis</taxon>
    </lineage>
</organism>
<dbReference type="InterPro" id="IPR029024">
    <property type="entry name" value="TerB-like"/>
</dbReference>
<dbReference type="AlphaFoldDB" id="A0A9X3F384"/>
<gene>
    <name evidence="1" type="ORF">OV079_34910</name>
</gene>
<comment type="caution">
    <text evidence="1">The sequence shown here is derived from an EMBL/GenBank/DDBJ whole genome shotgun (WGS) entry which is preliminary data.</text>
</comment>
<keyword evidence="2" id="KW-1185">Reference proteome</keyword>
<dbReference type="Proteomes" id="UP001150924">
    <property type="component" value="Unassembled WGS sequence"/>
</dbReference>
<protein>
    <recommendedName>
        <fullName evidence="3">Co-chaperone DjlA N-terminal domain-containing protein</fullName>
    </recommendedName>
</protein>
<name>A0A9X3F384_9BACT</name>
<evidence type="ECO:0008006" key="3">
    <source>
        <dbReference type="Google" id="ProtNLM"/>
    </source>
</evidence>
<dbReference type="SUPFAM" id="SSF158682">
    <property type="entry name" value="TerB-like"/>
    <property type="match status" value="1"/>
</dbReference>
<evidence type="ECO:0000313" key="2">
    <source>
        <dbReference type="Proteomes" id="UP001150924"/>
    </source>
</evidence>
<dbReference type="Gene3D" id="1.10.3680.10">
    <property type="entry name" value="TerB-like"/>
    <property type="match status" value="1"/>
</dbReference>
<proteinExistence type="predicted"/>
<dbReference type="EMBL" id="JAPNKE010000002">
    <property type="protein sequence ID" value="MCY1010668.1"/>
    <property type="molecule type" value="Genomic_DNA"/>
</dbReference>
<accession>A0A9X3F384</accession>
<reference evidence="1" key="1">
    <citation type="submission" date="2022-11" db="EMBL/GenBank/DDBJ databases">
        <title>Minimal conservation of predation-associated metabolite biosynthetic gene clusters underscores biosynthetic potential of Myxococcota including descriptions for ten novel species: Archangium lansinium sp. nov., Myxococcus landrumus sp. nov., Nannocystis bai.</title>
        <authorList>
            <person name="Ahearne A."/>
            <person name="Stevens C."/>
            <person name="Phillips K."/>
        </authorList>
    </citation>
    <scope>NUCLEOTIDE SEQUENCE</scope>
    <source>
        <strain evidence="1">Na p29</strain>
    </source>
</reference>